<keyword evidence="2" id="KW-1185">Reference proteome</keyword>
<dbReference type="EMBL" id="CP063405">
    <property type="protein sequence ID" value="QSZ30125.1"/>
    <property type="molecule type" value="Genomic_DNA"/>
</dbReference>
<organism evidence="1 2">
    <name type="scientific">Monilinia vaccinii-corymbosi</name>
    <dbReference type="NCBI Taxonomy" id="61207"/>
    <lineage>
        <taxon>Eukaryota</taxon>
        <taxon>Fungi</taxon>
        <taxon>Dikarya</taxon>
        <taxon>Ascomycota</taxon>
        <taxon>Pezizomycotina</taxon>
        <taxon>Leotiomycetes</taxon>
        <taxon>Helotiales</taxon>
        <taxon>Sclerotiniaceae</taxon>
        <taxon>Monilinia</taxon>
    </lineage>
</organism>
<gene>
    <name evidence="1" type="ORF">DSL72_004645</name>
</gene>
<dbReference type="Pfam" id="PF12138">
    <property type="entry name" value="Spherulin4"/>
    <property type="match status" value="1"/>
</dbReference>
<evidence type="ECO:0000313" key="2">
    <source>
        <dbReference type="Proteomes" id="UP000672032"/>
    </source>
</evidence>
<sequence>MFFKKEKSSVPTKAMVLVPLYIYPSPGAWERLLQRQVRKWRISTYPELEFIIVVNPHNGPGQSLDSNYKREIRKLNSYSNVSVVGYVSTAYASRQYSRVLEDVMIFAAWRLEDDALGVRGIFFDETPNQWSTSNATFLGNINTAVKGCSGMGAEPLIIHNPGTIPHWRLMSGSCLPDITVVFEASYQTYHESGCETALTNLKVDRGRLACLMHSVPGSLMITCSDVASEIQKLKPFVGTFFITSQATDLYTSLGDHWEQFIQAISL</sequence>
<proteinExistence type="predicted"/>
<reference evidence="1" key="1">
    <citation type="submission" date="2020-10" db="EMBL/GenBank/DDBJ databases">
        <title>Genome Sequence of Monilinia vaccinii-corymbosi Sheds Light on Mummy Berry Disease Infection of Blueberry and Mating Type.</title>
        <authorList>
            <person name="Yow A.G."/>
            <person name="Zhang Y."/>
            <person name="Bansal K."/>
            <person name="Eacker S.M."/>
            <person name="Sullivan S."/>
            <person name="Liachko I."/>
            <person name="Cubeta M.A."/>
            <person name="Rollins J.A."/>
            <person name="Ashrafi H."/>
        </authorList>
    </citation>
    <scope>NUCLEOTIDE SEQUENCE</scope>
    <source>
        <strain evidence="1">RL-1</strain>
    </source>
</reference>
<dbReference type="OrthoDB" id="5342184at2759"/>
<evidence type="ECO:0000313" key="1">
    <source>
        <dbReference type="EMBL" id="QSZ30125.1"/>
    </source>
</evidence>
<dbReference type="PANTHER" id="PTHR35040">
    <property type="match status" value="1"/>
</dbReference>
<evidence type="ECO:0008006" key="3">
    <source>
        <dbReference type="Google" id="ProtNLM"/>
    </source>
</evidence>
<dbReference type="InterPro" id="IPR021986">
    <property type="entry name" value="Spherulin4"/>
</dbReference>
<dbReference type="PANTHER" id="PTHR35040:SF7">
    <property type="entry name" value="FIBRONECTIN TYPE-III DOMAIN-CONTAINING PROTEIN-RELATED"/>
    <property type="match status" value="1"/>
</dbReference>
<accession>A0A8A3NWR6</accession>
<dbReference type="AlphaFoldDB" id="A0A8A3NWR6"/>
<protein>
    <recommendedName>
        <fullName evidence="3">Spherulin-4</fullName>
    </recommendedName>
</protein>
<dbReference type="Proteomes" id="UP000672032">
    <property type="component" value="Chromosome 1"/>
</dbReference>
<name>A0A8A3NWR6_9HELO</name>